<protein>
    <recommendedName>
        <fullName evidence="4">Trans-sialidase</fullName>
    </recommendedName>
</protein>
<evidence type="ECO:0008006" key="4">
    <source>
        <dbReference type="Google" id="ProtNLM"/>
    </source>
</evidence>
<accession>A0A2V2UY51</accession>
<dbReference type="VEuPathDB" id="TriTrypDB:TcCLB.511319.40"/>
<dbReference type="VEuPathDB" id="TriTrypDB:TcG_12006"/>
<feature type="compositionally biased region" description="Polar residues" evidence="1">
    <location>
        <begin position="122"/>
        <end position="131"/>
    </location>
</feature>
<organism evidence="2 3">
    <name type="scientific">Trypanosoma cruzi</name>
    <dbReference type="NCBI Taxonomy" id="5693"/>
    <lineage>
        <taxon>Eukaryota</taxon>
        <taxon>Discoba</taxon>
        <taxon>Euglenozoa</taxon>
        <taxon>Kinetoplastea</taxon>
        <taxon>Metakinetoplastina</taxon>
        <taxon>Trypanosomatida</taxon>
        <taxon>Trypanosomatidae</taxon>
        <taxon>Trypanosoma</taxon>
        <taxon>Schizotrypanum</taxon>
    </lineage>
</organism>
<evidence type="ECO:0000313" key="2">
    <source>
        <dbReference type="EMBL" id="PWU89287.1"/>
    </source>
</evidence>
<reference evidence="2 3" key="1">
    <citation type="journal article" date="2018" name="Microb. Genom.">
        <title>Expanding an expanded genome: long-read sequencing of Trypanosoma cruzi.</title>
        <authorList>
            <person name="Berna L."/>
            <person name="Rodriguez M."/>
            <person name="Chiribao M.L."/>
            <person name="Parodi-Talice A."/>
            <person name="Pita S."/>
            <person name="Rijo G."/>
            <person name="Alvarez-Valin F."/>
            <person name="Robello C."/>
        </authorList>
    </citation>
    <scope>NUCLEOTIDE SEQUENCE [LARGE SCALE GENOMIC DNA]</scope>
    <source>
        <strain evidence="2 3">Dm28c</strain>
    </source>
</reference>
<name>A0A2V2UY51_TRYCR</name>
<evidence type="ECO:0000256" key="1">
    <source>
        <dbReference type="SAM" id="MobiDB-lite"/>
    </source>
</evidence>
<comment type="caution">
    <text evidence="2">The sequence shown here is derived from an EMBL/GenBank/DDBJ whole genome shotgun (WGS) entry which is preliminary data.</text>
</comment>
<sequence length="728" mass="76034">MDRQTRGWTRERRGRQPSPGSAATRLMARGLGDGFAVGSVVFAPRRRRAGALHYALAEVTGIQACAGTATVAFVNAEPGVDDGAVPLYALVPCPWPDFARGGVRCTFAERALRAAARYEPTPSDTARGQQLSCDSDCGGGVGDGPPPSDTAAPPTPPQTPSSSPPPSSGEAGDEGEQGTIRVTHAPPESVGAFFARAFRAVCRAILRRPADRQPAVQEHVVLCVFDTYDALRRFNVYMAFRGHRLHLIDGVSARAAPAAAGDVSWLCLLAEDVRDERAALGLLGGWLPPGRRREGSGALTVASAVWFIEDCGDTDCKGRNAEGLSRDGGVDAAVGRLLGAVGGAGALITCRLSRGTKDDELMATSLAATCRRRAPLFWPPPRQNLGAAGPFRRRDPSMELRVPASTWQVDLFRLLVARGGGGGPLPSAAPLLPQLLQSIAFGNVFDVSLSTALASLPGGLQQLDGIRERVVRSGAFFGDVAFPAFAAARAVLADVLAAPLAERASRQQRVVLVLPGAGGAPDDAAAYLHAVQRFLYPWHLFTLAAEKGQRQPCVEALLDGRAWLENGGVLLLNPEEPLGRLSLLQEEADVVVTCGKASAALVAGCCRGAPHIALHSEVGLAEGPAHRWTLWRGAAGEADATDAERAVLAAAVAAGGEGAAPVLATAAALLHRLGWPIEGKSEVAEVVGGARRWSGQAAGDWAHLRRLAVAIALCGCRPPVPSFGEAAR</sequence>
<dbReference type="VEuPathDB" id="TriTrypDB:C3747_23g142"/>
<proteinExistence type="predicted"/>
<dbReference type="VEuPathDB" id="TriTrypDB:ECC02_001592"/>
<dbReference type="EMBL" id="PRFA01000061">
    <property type="protein sequence ID" value="PWU89287.1"/>
    <property type="molecule type" value="Genomic_DNA"/>
</dbReference>
<dbReference type="VEuPathDB" id="TriTrypDB:Tc_MARK_7745"/>
<dbReference type="VEuPathDB" id="TriTrypDB:TcYC6_0047860"/>
<dbReference type="Proteomes" id="UP000246121">
    <property type="component" value="Unassembled WGS sequence"/>
</dbReference>
<feature type="region of interest" description="Disordered" evidence="1">
    <location>
        <begin position="118"/>
        <end position="177"/>
    </location>
</feature>
<dbReference type="VEuPathDB" id="TriTrypDB:C4B63_61g109"/>
<dbReference type="VEuPathDB" id="TriTrypDB:TcCL_Unassigned04709"/>
<gene>
    <name evidence="2" type="ORF">C4B63_61g109</name>
</gene>
<dbReference type="VEuPathDB" id="TriTrypDB:BCY84_22043"/>
<dbReference type="AlphaFoldDB" id="A0A2V2UY51"/>
<dbReference type="VEuPathDB" id="TriTrypDB:TcCLB.510055.30"/>
<dbReference type="VEuPathDB" id="TriTrypDB:TcBrA4_0135420"/>
<feature type="region of interest" description="Disordered" evidence="1">
    <location>
        <begin position="1"/>
        <end position="22"/>
    </location>
</feature>
<feature type="compositionally biased region" description="Basic and acidic residues" evidence="1">
    <location>
        <begin position="1"/>
        <end position="11"/>
    </location>
</feature>
<feature type="compositionally biased region" description="Pro residues" evidence="1">
    <location>
        <begin position="144"/>
        <end position="167"/>
    </location>
</feature>
<evidence type="ECO:0000313" key="3">
    <source>
        <dbReference type="Proteomes" id="UP000246121"/>
    </source>
</evidence>
<dbReference type="VEuPathDB" id="TriTrypDB:TCSYLVIO_009096"/>